<feature type="compositionally biased region" description="Pro residues" evidence="1">
    <location>
        <begin position="400"/>
        <end position="409"/>
    </location>
</feature>
<evidence type="ECO:0000313" key="3">
    <source>
        <dbReference type="Proteomes" id="UP000612899"/>
    </source>
</evidence>
<gene>
    <name evidence="2" type="ORF">Rhe02_33370</name>
</gene>
<sequence>MDFDVTTQLSPFRDAYATLTVAVYEPLILRWISDWALGTFASTVAWRAHKGAAVARVRGNLPTAMRVGAARRFLAVDPVPEVADTPSPSEFAGSRALLKNLRSRLANVRVAPTVVNRALGWVPPNFDFHGTQTRLLHDMTGAVDAWLKSPQGARLSERLAKAIGDRIYDYLPPGSVEEALSPIGVAHFYRQLYFHLDEGYGPIEQAFTVAPLETLEVLYESVRRQIHEEQIELGTEQVSESATEEKNLEEVSDKVSSLVQRDNSVAMSVNSSGGAAGIWQAGASASANIKASAQNGREESTRRLKEVTTKASERITKSFSLKVRDVTDVTATNLTRRVIRNDSPEPVSYGLRRVLRRVRVKVQDLGPQLVWQVYICEPGAGLARSRFVHFREADEIVVPDVPPGSPPRPRGGTDTGSTSATVYLDTPPGFPVNLAVFPTVEVVVTPGPGRRVTQLAIDSITDLEGGGKDDAAPAPLNGIQWDESWDETSGTYKVKIGVHQGDSAAVNVSYTYGWEPDGQAIADWKAQVDALRADLTERSQQDKFEREKALITEMSKIRPRPANDLRREERYEVMNRMVSQLFARGDDPSYPAPIEIEYFHRFFDIEMMFTYTHPSWWRPRYAPVATGLGRPEYTITADSEPAPMGVSLGWMIQADGDSRRNEFLNSPWVRACLPIRPGREREAIAWLAKHIEGQRGYDPGNGPLAEVLADIDQTRRSQRAVTPTGPNYVAVDSPVGAPSTPLTPQDVYPIIDEFDVTVPTEGFIYDRLTI</sequence>
<evidence type="ECO:0000256" key="1">
    <source>
        <dbReference type="SAM" id="MobiDB-lite"/>
    </source>
</evidence>
<comment type="caution">
    <text evidence="2">The sequence shown here is derived from an EMBL/GenBank/DDBJ whole genome shotgun (WGS) entry which is preliminary data.</text>
</comment>
<dbReference type="Proteomes" id="UP000612899">
    <property type="component" value="Unassembled WGS sequence"/>
</dbReference>
<name>A0A8J3Q909_9ACTN</name>
<feature type="compositionally biased region" description="Low complexity" evidence="1">
    <location>
        <begin position="410"/>
        <end position="419"/>
    </location>
</feature>
<proteinExistence type="predicted"/>
<dbReference type="EMBL" id="BONY01000017">
    <property type="protein sequence ID" value="GIH05270.1"/>
    <property type="molecule type" value="Genomic_DNA"/>
</dbReference>
<keyword evidence="3" id="KW-1185">Reference proteome</keyword>
<protein>
    <submittedName>
        <fullName evidence="2">Uncharacterized protein</fullName>
    </submittedName>
</protein>
<accession>A0A8J3Q909</accession>
<evidence type="ECO:0000313" key="2">
    <source>
        <dbReference type="EMBL" id="GIH05270.1"/>
    </source>
</evidence>
<reference evidence="2" key="1">
    <citation type="submission" date="2021-01" db="EMBL/GenBank/DDBJ databases">
        <title>Whole genome shotgun sequence of Rhizocola hellebori NBRC 109834.</title>
        <authorList>
            <person name="Komaki H."/>
            <person name="Tamura T."/>
        </authorList>
    </citation>
    <scope>NUCLEOTIDE SEQUENCE</scope>
    <source>
        <strain evidence="2">NBRC 109834</strain>
    </source>
</reference>
<feature type="region of interest" description="Disordered" evidence="1">
    <location>
        <begin position="398"/>
        <end position="420"/>
    </location>
</feature>
<dbReference type="AlphaFoldDB" id="A0A8J3Q909"/>
<organism evidence="2 3">
    <name type="scientific">Rhizocola hellebori</name>
    <dbReference type="NCBI Taxonomy" id="1392758"/>
    <lineage>
        <taxon>Bacteria</taxon>
        <taxon>Bacillati</taxon>
        <taxon>Actinomycetota</taxon>
        <taxon>Actinomycetes</taxon>
        <taxon>Micromonosporales</taxon>
        <taxon>Micromonosporaceae</taxon>
        <taxon>Rhizocola</taxon>
    </lineage>
</organism>